<dbReference type="InterPro" id="IPR009057">
    <property type="entry name" value="Homeodomain-like_sf"/>
</dbReference>
<keyword evidence="3" id="KW-0238">DNA-binding</keyword>
<dbReference type="InterPro" id="IPR011051">
    <property type="entry name" value="RmlC_Cupin_sf"/>
</dbReference>
<dbReference type="SMART" id="SM00342">
    <property type="entry name" value="HTH_ARAC"/>
    <property type="match status" value="1"/>
</dbReference>
<dbReference type="SUPFAM" id="SSF51182">
    <property type="entry name" value="RmlC-like cupins"/>
    <property type="match status" value="1"/>
</dbReference>
<dbReference type="PANTHER" id="PTHR46796">
    <property type="entry name" value="HTH-TYPE TRANSCRIPTIONAL ACTIVATOR RHAS-RELATED"/>
    <property type="match status" value="1"/>
</dbReference>
<evidence type="ECO:0000313" key="8">
    <source>
        <dbReference type="Proteomes" id="UP000625247"/>
    </source>
</evidence>
<comment type="subcellular location">
    <subcellularLocation>
        <location evidence="1">Cytoplasm</location>
    </subcellularLocation>
</comment>
<keyword evidence="2" id="KW-0805">Transcription regulation</keyword>
<dbReference type="RefSeq" id="WP_191945509.1">
    <property type="nucleotide sequence ID" value="NZ_JACYNP010000011.1"/>
</dbReference>
<dbReference type="PROSITE" id="PS00041">
    <property type="entry name" value="HTH_ARAC_FAMILY_1"/>
    <property type="match status" value="1"/>
</dbReference>
<dbReference type="InterPro" id="IPR020449">
    <property type="entry name" value="Tscrpt_reg_AraC-type_HTH"/>
</dbReference>
<evidence type="ECO:0000256" key="4">
    <source>
        <dbReference type="ARBA" id="ARBA00023163"/>
    </source>
</evidence>
<dbReference type="Proteomes" id="UP000625247">
    <property type="component" value="Unassembled WGS sequence"/>
</dbReference>
<protein>
    <submittedName>
        <fullName evidence="7">AraC family transcriptional regulator</fullName>
    </submittedName>
</protein>
<accession>A0ABR9AC66</accession>
<sequence length="302" mass="32896">MSAIDALISQADVRGSLDLRCLFQGDWAVEHEQEGDGVAPYHIVLAGQCWVQLPDGVRIKLAAGDILVLPNGASHILRGDASEALIRLPRPVGRGLLPVRMIGNGSEVDLICGRFVYQRESILFSGLPTHLIIPGSTFDQTGPLSALVQLIRDEVDNERLAAQFMVNALTSALFALVIRAHLNQSPQVEGTLALLSDKRLSRAWEAILEAPEHDWNIDTLADLANMSRASFMRAFSKRSGSSPWAMLTKVRMEIAYGLLRRTNKGLNDIAAQVGYNSQAAFSKVFKTTYGSPPGLIRRGPTA</sequence>
<dbReference type="InterPro" id="IPR018062">
    <property type="entry name" value="HTH_AraC-typ_CS"/>
</dbReference>
<keyword evidence="4" id="KW-0804">Transcription</keyword>
<evidence type="ECO:0000256" key="3">
    <source>
        <dbReference type="ARBA" id="ARBA00023125"/>
    </source>
</evidence>
<dbReference type="PRINTS" id="PR00032">
    <property type="entry name" value="HTHARAC"/>
</dbReference>
<dbReference type="Gene3D" id="1.10.10.60">
    <property type="entry name" value="Homeodomain-like"/>
    <property type="match status" value="1"/>
</dbReference>
<evidence type="ECO:0000256" key="2">
    <source>
        <dbReference type="ARBA" id="ARBA00023015"/>
    </source>
</evidence>
<evidence type="ECO:0000259" key="6">
    <source>
        <dbReference type="PROSITE" id="PS01124"/>
    </source>
</evidence>
<dbReference type="CDD" id="cd06995">
    <property type="entry name" value="cupin_YkgD-like_N"/>
    <property type="match status" value="1"/>
</dbReference>
<dbReference type="InterPro" id="IPR032783">
    <property type="entry name" value="AraC_lig"/>
</dbReference>
<evidence type="ECO:0000313" key="7">
    <source>
        <dbReference type="EMBL" id="MBD8123631.1"/>
    </source>
</evidence>
<dbReference type="InterPro" id="IPR018060">
    <property type="entry name" value="HTH_AraC"/>
</dbReference>
<dbReference type="SUPFAM" id="SSF46689">
    <property type="entry name" value="Homeodomain-like"/>
    <property type="match status" value="2"/>
</dbReference>
<proteinExistence type="predicted"/>
<dbReference type="Pfam" id="PF12833">
    <property type="entry name" value="HTH_18"/>
    <property type="match status" value="1"/>
</dbReference>
<organism evidence="7 8">
    <name type="scientific">Pseudomonas lutea</name>
    <dbReference type="NCBI Taxonomy" id="243924"/>
    <lineage>
        <taxon>Bacteria</taxon>
        <taxon>Pseudomonadati</taxon>
        <taxon>Pseudomonadota</taxon>
        <taxon>Gammaproteobacteria</taxon>
        <taxon>Pseudomonadales</taxon>
        <taxon>Pseudomonadaceae</taxon>
        <taxon>Pseudomonas</taxon>
    </lineage>
</organism>
<evidence type="ECO:0000256" key="1">
    <source>
        <dbReference type="ARBA" id="ARBA00004496"/>
    </source>
</evidence>
<comment type="caution">
    <text evidence="7">The sequence shown here is derived from an EMBL/GenBank/DDBJ whole genome shotgun (WGS) entry which is preliminary data.</text>
</comment>
<gene>
    <name evidence="7" type="ORF">IFT62_20700</name>
</gene>
<keyword evidence="8" id="KW-1185">Reference proteome</keyword>
<reference evidence="7 8" key="1">
    <citation type="journal article" date="2020" name="FEMS Microbiol. Ecol.">
        <title>Temporal dynamics of bacterial communities during seed development and maturation.</title>
        <authorList>
            <person name="Chesneau G."/>
            <person name="Torres-Cortes G."/>
            <person name="Briand M."/>
            <person name="Darrasse A."/>
            <person name="Preveaux A."/>
            <person name="Marais C."/>
            <person name="Jacques M.A."/>
            <person name="Shade A."/>
            <person name="Barret M."/>
        </authorList>
    </citation>
    <scope>NUCLEOTIDE SEQUENCE [LARGE SCALE GENOMIC DNA]</scope>
    <source>
        <strain evidence="7 8">CFBP13723</strain>
    </source>
</reference>
<dbReference type="Pfam" id="PF12852">
    <property type="entry name" value="Cupin_6"/>
    <property type="match status" value="1"/>
</dbReference>
<dbReference type="PROSITE" id="PS01124">
    <property type="entry name" value="HTH_ARAC_FAMILY_2"/>
    <property type="match status" value="1"/>
</dbReference>
<dbReference type="PANTHER" id="PTHR46796:SF7">
    <property type="entry name" value="ARAC FAMILY TRANSCRIPTIONAL REGULATOR"/>
    <property type="match status" value="1"/>
</dbReference>
<dbReference type="EMBL" id="JACYNP010000011">
    <property type="protein sequence ID" value="MBD8123631.1"/>
    <property type="molecule type" value="Genomic_DNA"/>
</dbReference>
<name>A0ABR9AC66_9PSED</name>
<comment type="function">
    <text evidence="5">Regulatory protein of the TOL plasmid xyl operons. XylS activates the xylXYZLTEGFJQKIH operon required for the degradation of toluene, m-xylene and p-xylene.</text>
</comment>
<feature type="domain" description="HTH araC/xylS-type" evidence="6">
    <location>
        <begin position="201"/>
        <end position="299"/>
    </location>
</feature>
<evidence type="ECO:0000256" key="5">
    <source>
        <dbReference type="ARBA" id="ARBA00037345"/>
    </source>
</evidence>
<dbReference type="InterPro" id="IPR050204">
    <property type="entry name" value="AraC_XylS_family_regulators"/>
</dbReference>